<evidence type="ECO:0000313" key="3">
    <source>
        <dbReference type="Proteomes" id="UP000307087"/>
    </source>
</evidence>
<dbReference type="AlphaFoldDB" id="A0A4V4HJC1"/>
<name>A0A4V4HJC1_9ACTN</name>
<dbReference type="RefSeq" id="WP_136563824.1">
    <property type="nucleotide sequence ID" value="NZ_BAABLS010000007.1"/>
</dbReference>
<comment type="caution">
    <text evidence="2">The sequence shown here is derived from an EMBL/GenBank/DDBJ whole genome shotgun (WGS) entry which is preliminary data.</text>
</comment>
<proteinExistence type="predicted"/>
<protein>
    <submittedName>
        <fullName evidence="2">Uncharacterized protein</fullName>
    </submittedName>
</protein>
<sequence>MTIRAAVVGALGAAVGVLGAATVVLVSDENPPTAARDTNRPGAGQPHERVPDLGSGCGRMFLTETTSGRWVVHWSEETCGSNRDALPLSSRLITLPCPALDEALEVGDQDNVAARNVAARIARECPAPGQEATP</sequence>
<evidence type="ECO:0000256" key="1">
    <source>
        <dbReference type="SAM" id="MobiDB-lite"/>
    </source>
</evidence>
<reference evidence="2 3" key="1">
    <citation type="journal article" date="2009" name="Int. J. Syst. Evol. Microbiol.">
        <title>Nocardioides caeni sp. nov., isolated from wastewater.</title>
        <authorList>
            <person name="Yoon J.H."/>
            <person name="Kang S.J."/>
            <person name="Park S."/>
            <person name="Kim W."/>
            <person name="Oh T.K."/>
        </authorList>
    </citation>
    <scope>NUCLEOTIDE SEQUENCE [LARGE SCALE GENOMIC DNA]</scope>
    <source>
        <strain evidence="2 3">DSM 23134</strain>
    </source>
</reference>
<dbReference type="Proteomes" id="UP000307087">
    <property type="component" value="Unassembled WGS sequence"/>
</dbReference>
<evidence type="ECO:0000313" key="2">
    <source>
        <dbReference type="EMBL" id="THV09946.1"/>
    </source>
</evidence>
<keyword evidence="3" id="KW-1185">Reference proteome</keyword>
<dbReference type="EMBL" id="STGW01000012">
    <property type="protein sequence ID" value="THV09946.1"/>
    <property type="molecule type" value="Genomic_DNA"/>
</dbReference>
<feature type="region of interest" description="Disordered" evidence="1">
    <location>
        <begin position="30"/>
        <end position="56"/>
    </location>
</feature>
<gene>
    <name evidence="2" type="ORF">E9934_15645</name>
</gene>
<accession>A0A4V4HJC1</accession>
<organism evidence="2 3">
    <name type="scientific">Nocardioides caeni</name>
    <dbReference type="NCBI Taxonomy" id="574700"/>
    <lineage>
        <taxon>Bacteria</taxon>
        <taxon>Bacillati</taxon>
        <taxon>Actinomycetota</taxon>
        <taxon>Actinomycetes</taxon>
        <taxon>Propionibacteriales</taxon>
        <taxon>Nocardioidaceae</taxon>
        <taxon>Nocardioides</taxon>
    </lineage>
</organism>